<dbReference type="EC" id="5.2.1.8" evidence="4"/>
<proteinExistence type="inferred from homology"/>
<dbReference type="GO" id="GO:0003755">
    <property type="term" value="F:peptidyl-prolyl cis-trans isomerase activity"/>
    <property type="evidence" value="ECO:0007669"/>
    <property type="project" value="UniProtKB-EC"/>
</dbReference>
<protein>
    <recommendedName>
        <fullName evidence="4">Peptidyl-prolyl cis-trans isomerase</fullName>
        <shortName evidence="4">PPIase</shortName>
        <ecNumber evidence="4">5.2.1.8</ecNumber>
    </recommendedName>
</protein>
<dbReference type="PANTHER" id="PTHR45625:SF4">
    <property type="entry name" value="PEPTIDYLPROLYL ISOMERASE DOMAIN AND WD REPEAT-CONTAINING PROTEIN 1"/>
    <property type="match status" value="1"/>
</dbReference>
<reference evidence="7" key="1">
    <citation type="journal article" date="2019" name="Int. J. Syst. Evol. Microbiol.">
        <title>The Global Catalogue of Microorganisms (GCM) 10K type strain sequencing project: providing services to taxonomists for standard genome sequencing and annotation.</title>
        <authorList>
            <consortium name="The Broad Institute Genomics Platform"/>
            <consortium name="The Broad Institute Genome Sequencing Center for Infectious Disease"/>
            <person name="Wu L."/>
            <person name="Ma J."/>
        </authorList>
    </citation>
    <scope>NUCLEOTIDE SEQUENCE [LARGE SCALE GENOMIC DNA]</scope>
    <source>
        <strain evidence="7">KCTC 52042</strain>
    </source>
</reference>
<evidence type="ECO:0000259" key="5">
    <source>
        <dbReference type="PROSITE" id="PS50072"/>
    </source>
</evidence>
<comment type="function">
    <text evidence="4">PPIases accelerate the folding of proteins. It catalyzes the cis-trans isomerization of proline imidic peptide bonds in oligopeptides.</text>
</comment>
<accession>A0ABW5JII6</accession>
<name>A0ABW5JII6_9BACT</name>
<dbReference type="InterPro" id="IPR029000">
    <property type="entry name" value="Cyclophilin-like_dom_sf"/>
</dbReference>
<evidence type="ECO:0000256" key="1">
    <source>
        <dbReference type="ARBA" id="ARBA00007365"/>
    </source>
</evidence>
<dbReference type="EMBL" id="JBHULI010000024">
    <property type="protein sequence ID" value="MFD2532334.1"/>
    <property type="molecule type" value="Genomic_DNA"/>
</dbReference>
<dbReference type="PROSITE" id="PS00170">
    <property type="entry name" value="CSA_PPIASE_1"/>
    <property type="match status" value="1"/>
</dbReference>
<dbReference type="InterPro" id="IPR044666">
    <property type="entry name" value="Cyclophilin_A-like"/>
</dbReference>
<feature type="domain" description="PPIase cyclophilin-type" evidence="5">
    <location>
        <begin position="12"/>
        <end position="134"/>
    </location>
</feature>
<keyword evidence="7" id="KW-1185">Reference proteome</keyword>
<dbReference type="PANTHER" id="PTHR45625">
    <property type="entry name" value="PEPTIDYL-PROLYL CIS-TRANS ISOMERASE-RELATED"/>
    <property type="match status" value="1"/>
</dbReference>
<dbReference type="Proteomes" id="UP001597460">
    <property type="component" value="Unassembled WGS sequence"/>
</dbReference>
<dbReference type="PROSITE" id="PS50072">
    <property type="entry name" value="CSA_PPIASE_2"/>
    <property type="match status" value="1"/>
</dbReference>
<evidence type="ECO:0000256" key="3">
    <source>
        <dbReference type="ARBA" id="ARBA00023235"/>
    </source>
</evidence>
<dbReference type="PRINTS" id="PR00153">
    <property type="entry name" value="CSAPPISMRASE"/>
</dbReference>
<sequence>MSIKASITTKKGTINIQLFEERAPKTVANFANLASRGFFDDLSFHRVINDFMIQGGCPNGDGRGGPGYRFEDEFHDELVHDQPGKLSMANAGPNTNGSQFFITHVATPWLDGKHAVFGEVISQKDQDIVNSISQGDKIESIELDDKYEELLRNINEVQHWNEVLDEQFDHLKPAVV</sequence>
<dbReference type="RefSeq" id="WP_390300689.1">
    <property type="nucleotide sequence ID" value="NZ_JBHULI010000024.1"/>
</dbReference>
<keyword evidence="3 4" id="KW-0413">Isomerase</keyword>
<dbReference type="Gene3D" id="2.40.100.10">
    <property type="entry name" value="Cyclophilin-like"/>
    <property type="match status" value="1"/>
</dbReference>
<dbReference type="InterPro" id="IPR020892">
    <property type="entry name" value="Cyclophilin-type_PPIase_CS"/>
</dbReference>
<dbReference type="CDD" id="cd00317">
    <property type="entry name" value="cyclophilin"/>
    <property type="match status" value="1"/>
</dbReference>
<dbReference type="Pfam" id="PF00160">
    <property type="entry name" value="Pro_isomerase"/>
    <property type="match status" value="1"/>
</dbReference>
<evidence type="ECO:0000256" key="4">
    <source>
        <dbReference type="RuleBase" id="RU363019"/>
    </source>
</evidence>
<evidence type="ECO:0000313" key="7">
    <source>
        <dbReference type="Proteomes" id="UP001597460"/>
    </source>
</evidence>
<dbReference type="InterPro" id="IPR002130">
    <property type="entry name" value="Cyclophilin-type_PPIase_dom"/>
</dbReference>
<evidence type="ECO:0000313" key="6">
    <source>
        <dbReference type="EMBL" id="MFD2532334.1"/>
    </source>
</evidence>
<keyword evidence="2 4" id="KW-0697">Rotamase</keyword>
<comment type="caution">
    <text evidence="6">The sequence shown here is derived from an EMBL/GenBank/DDBJ whole genome shotgun (WGS) entry which is preliminary data.</text>
</comment>
<organism evidence="6 7">
    <name type="scientific">Gracilimonas halophila</name>
    <dbReference type="NCBI Taxonomy" id="1834464"/>
    <lineage>
        <taxon>Bacteria</taxon>
        <taxon>Pseudomonadati</taxon>
        <taxon>Balneolota</taxon>
        <taxon>Balneolia</taxon>
        <taxon>Balneolales</taxon>
        <taxon>Balneolaceae</taxon>
        <taxon>Gracilimonas</taxon>
    </lineage>
</organism>
<dbReference type="SUPFAM" id="SSF50891">
    <property type="entry name" value="Cyclophilin-like"/>
    <property type="match status" value="1"/>
</dbReference>
<evidence type="ECO:0000256" key="2">
    <source>
        <dbReference type="ARBA" id="ARBA00023110"/>
    </source>
</evidence>
<gene>
    <name evidence="6" type="ORF">ACFSVN_07750</name>
</gene>
<comment type="similarity">
    <text evidence="1 4">Belongs to the cyclophilin-type PPIase family.</text>
</comment>
<comment type="catalytic activity">
    <reaction evidence="4">
        <text>[protein]-peptidylproline (omega=180) = [protein]-peptidylproline (omega=0)</text>
        <dbReference type="Rhea" id="RHEA:16237"/>
        <dbReference type="Rhea" id="RHEA-COMP:10747"/>
        <dbReference type="Rhea" id="RHEA-COMP:10748"/>
        <dbReference type="ChEBI" id="CHEBI:83833"/>
        <dbReference type="ChEBI" id="CHEBI:83834"/>
        <dbReference type="EC" id="5.2.1.8"/>
    </reaction>
</comment>